<name>A0A4Y2FRN9_ARAVE</name>
<dbReference type="Proteomes" id="UP000499080">
    <property type="component" value="Unassembled WGS sequence"/>
</dbReference>
<accession>A0A4Y2FRN9</accession>
<dbReference type="EMBL" id="BGPR01001018">
    <property type="protein sequence ID" value="GBM43125.1"/>
    <property type="molecule type" value="Genomic_DNA"/>
</dbReference>
<reference evidence="1 2" key="1">
    <citation type="journal article" date="2019" name="Sci. Rep.">
        <title>Orb-weaving spider Araneus ventricosus genome elucidates the spidroin gene catalogue.</title>
        <authorList>
            <person name="Kono N."/>
            <person name="Nakamura H."/>
            <person name="Ohtoshi R."/>
            <person name="Moran D.A.P."/>
            <person name="Shinohara A."/>
            <person name="Yoshida Y."/>
            <person name="Fujiwara M."/>
            <person name="Mori M."/>
            <person name="Tomita M."/>
            <person name="Arakawa K."/>
        </authorList>
    </citation>
    <scope>NUCLEOTIDE SEQUENCE [LARGE SCALE GENOMIC DNA]</scope>
</reference>
<evidence type="ECO:0000313" key="1">
    <source>
        <dbReference type="EMBL" id="GBM43125.1"/>
    </source>
</evidence>
<proteinExistence type="predicted"/>
<dbReference type="AlphaFoldDB" id="A0A4Y2FRN9"/>
<evidence type="ECO:0000313" key="2">
    <source>
        <dbReference type="Proteomes" id="UP000499080"/>
    </source>
</evidence>
<sequence>MLVLRLEREIYRDLYWMENNDPDLGKHFGNTFDDFGDKIKFLENTRIIALSQLGTKIWIFFWNIPWTSHPVGKAINTELQTKEDESLYSLARIASWSAVRR</sequence>
<keyword evidence="2" id="KW-1185">Reference proteome</keyword>
<protein>
    <submittedName>
        <fullName evidence="1">Uncharacterized protein</fullName>
    </submittedName>
</protein>
<organism evidence="1 2">
    <name type="scientific">Araneus ventricosus</name>
    <name type="common">Orbweaver spider</name>
    <name type="synonym">Epeira ventricosa</name>
    <dbReference type="NCBI Taxonomy" id="182803"/>
    <lineage>
        <taxon>Eukaryota</taxon>
        <taxon>Metazoa</taxon>
        <taxon>Ecdysozoa</taxon>
        <taxon>Arthropoda</taxon>
        <taxon>Chelicerata</taxon>
        <taxon>Arachnida</taxon>
        <taxon>Araneae</taxon>
        <taxon>Araneomorphae</taxon>
        <taxon>Entelegynae</taxon>
        <taxon>Araneoidea</taxon>
        <taxon>Araneidae</taxon>
        <taxon>Araneus</taxon>
    </lineage>
</organism>
<gene>
    <name evidence="1" type="ORF">AVEN_148694_1</name>
</gene>
<comment type="caution">
    <text evidence="1">The sequence shown here is derived from an EMBL/GenBank/DDBJ whole genome shotgun (WGS) entry which is preliminary data.</text>
</comment>